<name>A0A926D3Z5_9FIRM</name>
<organism evidence="6 7">
    <name type="scientific">Gehongia tenuis</name>
    <dbReference type="NCBI Taxonomy" id="2763655"/>
    <lineage>
        <taxon>Bacteria</taxon>
        <taxon>Bacillati</taxon>
        <taxon>Bacillota</taxon>
        <taxon>Clostridia</taxon>
        <taxon>Christensenellales</taxon>
        <taxon>Christensenellaceae</taxon>
        <taxon>Gehongia</taxon>
    </lineage>
</organism>
<protein>
    <submittedName>
        <fullName evidence="6">MerR family transcriptional regulator</fullName>
    </submittedName>
</protein>
<dbReference type="GO" id="GO:0003677">
    <property type="term" value="F:DNA binding"/>
    <property type="evidence" value="ECO:0007669"/>
    <property type="project" value="UniProtKB-KW"/>
</dbReference>
<dbReference type="SUPFAM" id="SSF46955">
    <property type="entry name" value="Putative DNA-binding domain"/>
    <property type="match status" value="1"/>
</dbReference>
<evidence type="ECO:0000256" key="1">
    <source>
        <dbReference type="ARBA" id="ARBA00023015"/>
    </source>
</evidence>
<dbReference type="SMART" id="SM00422">
    <property type="entry name" value="HTH_MERR"/>
    <property type="match status" value="1"/>
</dbReference>
<dbReference type="Gene3D" id="1.10.490.50">
    <property type="entry name" value="Antibiotic binding domain of TipA-like multidrug resistance regulators"/>
    <property type="match status" value="1"/>
</dbReference>
<evidence type="ECO:0000256" key="4">
    <source>
        <dbReference type="ARBA" id="ARBA00023163"/>
    </source>
</evidence>
<dbReference type="GO" id="GO:0003700">
    <property type="term" value="F:DNA-binding transcription factor activity"/>
    <property type="evidence" value="ECO:0007669"/>
    <property type="project" value="InterPro"/>
</dbReference>
<gene>
    <name evidence="6" type="ORF">H8696_01260</name>
</gene>
<sequence>MMTVKEAARLSGVSVRTLRHYDEIGLLRPAARSEAGYRLYGEEELRRLQQILFFRELGFSLAGIRAILDDPAFDEKEALLRQRQLLRLEKKRLEGLIRLTERALKGERTMDFTAFDGSEMKEARDAYAAEVREKYGHTEAYRISEEKAKSYGKADWARIEAGMKAIFGRAAAAMDGGPDSPAAQGAVSAWQDFITENFYPCTKEILAGLGELYTADPRFRANLEGHGPGFAEFFAKAIDIHCKN</sequence>
<dbReference type="Gene3D" id="1.10.1660.10">
    <property type="match status" value="1"/>
</dbReference>
<dbReference type="InterPro" id="IPR012925">
    <property type="entry name" value="TipAS_dom"/>
</dbReference>
<proteinExistence type="predicted"/>
<keyword evidence="4" id="KW-0804">Transcription</keyword>
<dbReference type="PANTHER" id="PTHR30204:SF90">
    <property type="entry name" value="HTH-TYPE TRANSCRIPTIONAL ACTIVATOR MTA"/>
    <property type="match status" value="1"/>
</dbReference>
<dbReference type="PRINTS" id="PR00040">
    <property type="entry name" value="HTHMERR"/>
</dbReference>
<dbReference type="Pfam" id="PF13411">
    <property type="entry name" value="MerR_1"/>
    <property type="match status" value="1"/>
</dbReference>
<feature type="domain" description="HTH merR-type" evidence="5">
    <location>
        <begin position="1"/>
        <end position="70"/>
    </location>
</feature>
<dbReference type="InterPro" id="IPR000551">
    <property type="entry name" value="MerR-type_HTH_dom"/>
</dbReference>
<dbReference type="InterPro" id="IPR009061">
    <property type="entry name" value="DNA-bd_dom_put_sf"/>
</dbReference>
<keyword evidence="1" id="KW-0805">Transcription regulation</keyword>
<dbReference type="SUPFAM" id="SSF89082">
    <property type="entry name" value="Antibiotic binding domain of TipA-like multidrug resistance regulators"/>
    <property type="match status" value="1"/>
</dbReference>
<accession>A0A926D3Z5</accession>
<evidence type="ECO:0000256" key="3">
    <source>
        <dbReference type="ARBA" id="ARBA00023159"/>
    </source>
</evidence>
<dbReference type="Proteomes" id="UP000623172">
    <property type="component" value="Unassembled WGS sequence"/>
</dbReference>
<reference evidence="6" key="1">
    <citation type="submission" date="2020-08" db="EMBL/GenBank/DDBJ databases">
        <title>Genome public.</title>
        <authorList>
            <person name="Liu C."/>
            <person name="Sun Q."/>
        </authorList>
    </citation>
    <scope>NUCLEOTIDE SEQUENCE</scope>
    <source>
        <strain evidence="6">NSJ-53</strain>
    </source>
</reference>
<dbReference type="EMBL" id="JACRSR010000001">
    <property type="protein sequence ID" value="MBC8530474.1"/>
    <property type="molecule type" value="Genomic_DNA"/>
</dbReference>
<keyword evidence="7" id="KW-1185">Reference proteome</keyword>
<dbReference type="InterPro" id="IPR047057">
    <property type="entry name" value="MerR_fam"/>
</dbReference>
<comment type="caution">
    <text evidence="6">The sequence shown here is derived from an EMBL/GenBank/DDBJ whole genome shotgun (WGS) entry which is preliminary data.</text>
</comment>
<keyword evidence="3" id="KW-0010">Activator</keyword>
<dbReference type="AlphaFoldDB" id="A0A926D3Z5"/>
<evidence type="ECO:0000259" key="5">
    <source>
        <dbReference type="PROSITE" id="PS50937"/>
    </source>
</evidence>
<dbReference type="InterPro" id="IPR036244">
    <property type="entry name" value="TipA-like_antibiotic-bd"/>
</dbReference>
<dbReference type="PANTHER" id="PTHR30204">
    <property type="entry name" value="REDOX-CYCLING DRUG-SENSING TRANSCRIPTIONAL ACTIVATOR SOXR"/>
    <property type="match status" value="1"/>
</dbReference>
<keyword evidence="2" id="KW-0238">DNA-binding</keyword>
<dbReference type="CDD" id="cd01106">
    <property type="entry name" value="HTH_TipAL-Mta"/>
    <property type="match status" value="1"/>
</dbReference>
<dbReference type="RefSeq" id="WP_249314437.1">
    <property type="nucleotide sequence ID" value="NZ_JACRSR010000001.1"/>
</dbReference>
<dbReference type="PROSITE" id="PS50937">
    <property type="entry name" value="HTH_MERR_2"/>
    <property type="match status" value="1"/>
</dbReference>
<evidence type="ECO:0000313" key="6">
    <source>
        <dbReference type="EMBL" id="MBC8530474.1"/>
    </source>
</evidence>
<evidence type="ECO:0000313" key="7">
    <source>
        <dbReference type="Proteomes" id="UP000623172"/>
    </source>
</evidence>
<evidence type="ECO:0000256" key="2">
    <source>
        <dbReference type="ARBA" id="ARBA00023125"/>
    </source>
</evidence>
<dbReference type="Pfam" id="PF07739">
    <property type="entry name" value="TipAS"/>
    <property type="match status" value="1"/>
</dbReference>